<evidence type="ECO:0000313" key="1">
    <source>
        <dbReference type="EMBL" id="MBP1924752.1"/>
    </source>
</evidence>
<gene>
    <name evidence="1" type="ORF">J2Z76_000605</name>
</gene>
<dbReference type="SUPFAM" id="SSF55729">
    <property type="entry name" value="Acyl-CoA N-acyltransferases (Nat)"/>
    <property type="match status" value="1"/>
</dbReference>
<dbReference type="InterPro" id="IPR016181">
    <property type="entry name" value="Acyl_CoA_acyltransferase"/>
</dbReference>
<sequence length="165" mass="19089">MHIRKTKPNEINTIMKVYSTAKKFMKDNGNPNQWGKEYPEISLIECDVERGNSFVCIEDDEIVGTFYYIVGEEPTYAKIYEGQWLDNHSYGVIHRIASVDGKRGVATFCLDWCFKQCGNIRIDTHRDNIPMQKLLEKTGYTKCGIIYLESGDERIAYQKNVSKNN</sequence>
<reference evidence="1 2" key="1">
    <citation type="submission" date="2021-03" db="EMBL/GenBank/DDBJ databases">
        <title>Genomic Encyclopedia of Type Strains, Phase IV (KMG-IV): sequencing the most valuable type-strain genomes for metagenomic binning, comparative biology and taxonomic classification.</title>
        <authorList>
            <person name="Goeker M."/>
        </authorList>
    </citation>
    <scope>NUCLEOTIDE SEQUENCE [LARGE SCALE GENOMIC DNA]</scope>
    <source>
        <strain evidence="1 2">DSM 24004</strain>
    </source>
</reference>
<evidence type="ECO:0008006" key="3">
    <source>
        <dbReference type="Google" id="ProtNLM"/>
    </source>
</evidence>
<proteinExistence type="predicted"/>
<dbReference type="Gene3D" id="3.40.630.30">
    <property type="match status" value="1"/>
</dbReference>
<accession>A0ABS4GAP0</accession>
<dbReference type="Proteomes" id="UP001519342">
    <property type="component" value="Unassembled WGS sequence"/>
</dbReference>
<dbReference type="RefSeq" id="WP_209510492.1">
    <property type="nucleotide sequence ID" value="NZ_JAGGKS010000001.1"/>
</dbReference>
<protein>
    <recommendedName>
        <fullName evidence="3">GNAT family N-acetyltransferase</fullName>
    </recommendedName>
</protein>
<keyword evidence="2" id="KW-1185">Reference proteome</keyword>
<comment type="caution">
    <text evidence="1">The sequence shown here is derived from an EMBL/GenBank/DDBJ whole genome shotgun (WGS) entry which is preliminary data.</text>
</comment>
<evidence type="ECO:0000313" key="2">
    <source>
        <dbReference type="Proteomes" id="UP001519342"/>
    </source>
</evidence>
<dbReference type="EMBL" id="JAGGKS010000001">
    <property type="protein sequence ID" value="MBP1924752.1"/>
    <property type="molecule type" value="Genomic_DNA"/>
</dbReference>
<organism evidence="1 2">
    <name type="scientific">Sedimentibacter acidaminivorans</name>
    <dbReference type="NCBI Taxonomy" id="913099"/>
    <lineage>
        <taxon>Bacteria</taxon>
        <taxon>Bacillati</taxon>
        <taxon>Bacillota</taxon>
        <taxon>Tissierellia</taxon>
        <taxon>Sedimentibacter</taxon>
    </lineage>
</organism>
<name>A0ABS4GAP0_9FIRM</name>